<organism evidence="2 3">
    <name type="scientific">Micromonospora kangleipakensis</name>
    <dbReference type="NCBI Taxonomy" id="1077942"/>
    <lineage>
        <taxon>Bacteria</taxon>
        <taxon>Bacillati</taxon>
        <taxon>Actinomycetota</taxon>
        <taxon>Actinomycetes</taxon>
        <taxon>Micromonosporales</taxon>
        <taxon>Micromonosporaceae</taxon>
        <taxon>Micromonospora</taxon>
    </lineage>
</organism>
<dbReference type="OrthoDB" id="5496837at2"/>
<dbReference type="InterPro" id="IPR052179">
    <property type="entry name" value="DD-CPase-like"/>
</dbReference>
<evidence type="ECO:0000313" key="3">
    <source>
        <dbReference type="Proteomes" id="UP000294114"/>
    </source>
</evidence>
<keyword evidence="2" id="KW-0645">Protease</keyword>
<keyword evidence="3" id="KW-1185">Reference proteome</keyword>
<evidence type="ECO:0000259" key="1">
    <source>
        <dbReference type="Pfam" id="PF02557"/>
    </source>
</evidence>
<evidence type="ECO:0000313" key="2">
    <source>
        <dbReference type="EMBL" id="RZU76075.1"/>
    </source>
</evidence>
<sequence>MGFPVRPVKRPNRLAGQSNGKLAAEILVDVPGQRGGPRVRLVKPAARAWTAMCAAALAAGHTLKATDLHGSYRPYEVQERIFRERYTRTVLPGQPSRMWNRQRWYQKPGTAKAAVPGTSNHGLGLAVDTGEERDHNIDTDTLDGGTLRWLIHNEQRFGFSHEIQSEPWHIRYFAGDTIPAAVTAYESEIENSHTIPTDPATGDDDDMTPQQFLTILRDPAVAATMRALPWQYTDPGHPSAHGIVLAEMRMSLRQLAATADLISAKVNIDDTELARIRGQVEAELAEFAVGEVADKQQLATRTLAGLTPAVIVDTIITALPADQAKQVATQLTAKLAVLQPQG</sequence>
<dbReference type="Pfam" id="PF02557">
    <property type="entry name" value="VanY"/>
    <property type="match status" value="1"/>
</dbReference>
<dbReference type="AlphaFoldDB" id="A0A4Q8BFB7"/>
<gene>
    <name evidence="2" type="ORF">EV384_4678</name>
</gene>
<dbReference type="GO" id="GO:0004180">
    <property type="term" value="F:carboxypeptidase activity"/>
    <property type="evidence" value="ECO:0007669"/>
    <property type="project" value="UniProtKB-KW"/>
</dbReference>
<dbReference type="CDD" id="cd14814">
    <property type="entry name" value="Peptidase_M15"/>
    <property type="match status" value="1"/>
</dbReference>
<accession>A0A4Q8BFB7</accession>
<feature type="domain" description="D-alanyl-D-alanine carboxypeptidase-like core" evidence="1">
    <location>
        <begin position="40"/>
        <end position="173"/>
    </location>
</feature>
<dbReference type="RefSeq" id="WP_130336512.1">
    <property type="nucleotide sequence ID" value="NZ_SHLD01000001.1"/>
</dbReference>
<dbReference type="EMBL" id="SHLD01000001">
    <property type="protein sequence ID" value="RZU76075.1"/>
    <property type="molecule type" value="Genomic_DNA"/>
</dbReference>
<dbReference type="PANTHER" id="PTHR34385">
    <property type="entry name" value="D-ALANYL-D-ALANINE CARBOXYPEPTIDASE"/>
    <property type="match status" value="1"/>
</dbReference>
<protein>
    <submittedName>
        <fullName evidence="2">D-alanyl-D-alanine carboxypeptidase-like protein</fullName>
    </submittedName>
</protein>
<dbReference type="InterPro" id="IPR009045">
    <property type="entry name" value="Zn_M74/Hedgehog-like"/>
</dbReference>
<dbReference type="PANTHER" id="PTHR34385:SF1">
    <property type="entry name" value="PEPTIDOGLYCAN L-ALANYL-D-GLUTAMATE ENDOPEPTIDASE CWLK"/>
    <property type="match status" value="1"/>
</dbReference>
<dbReference type="InterPro" id="IPR003709">
    <property type="entry name" value="VanY-like_core_dom"/>
</dbReference>
<dbReference type="Proteomes" id="UP000294114">
    <property type="component" value="Unassembled WGS sequence"/>
</dbReference>
<keyword evidence="2" id="KW-0121">Carboxypeptidase</keyword>
<dbReference type="Gene3D" id="3.30.1380.10">
    <property type="match status" value="1"/>
</dbReference>
<name>A0A4Q8BFB7_9ACTN</name>
<keyword evidence="2" id="KW-0378">Hydrolase</keyword>
<dbReference type="SUPFAM" id="SSF55166">
    <property type="entry name" value="Hedgehog/DD-peptidase"/>
    <property type="match status" value="1"/>
</dbReference>
<reference evidence="2 3" key="1">
    <citation type="submission" date="2019-02" db="EMBL/GenBank/DDBJ databases">
        <title>Sequencing the genomes of 1000 actinobacteria strains.</title>
        <authorList>
            <person name="Klenk H.-P."/>
        </authorList>
    </citation>
    <scope>NUCLEOTIDE SEQUENCE [LARGE SCALE GENOMIC DNA]</scope>
    <source>
        <strain evidence="2 3">DSM 45612</strain>
    </source>
</reference>
<comment type="caution">
    <text evidence="2">The sequence shown here is derived from an EMBL/GenBank/DDBJ whole genome shotgun (WGS) entry which is preliminary data.</text>
</comment>
<dbReference type="GO" id="GO:0006508">
    <property type="term" value="P:proteolysis"/>
    <property type="evidence" value="ECO:0007669"/>
    <property type="project" value="InterPro"/>
</dbReference>
<proteinExistence type="predicted"/>